<name>A0A099I8M5_CLOIN</name>
<dbReference type="EMBL" id="JQIF01000023">
    <property type="protein sequence ID" value="KGJ54060.1"/>
    <property type="molecule type" value="Genomic_DNA"/>
</dbReference>
<sequence length="123" mass="14359">MKKQVSFQTYSYFYKNAMQCTNKENFIEDIMSLDYNDWAIGYSAEEINDILNYIYELAHCSIAALREKLGLTKVAMADIYITSKRTLLAWEKGERQISDMDRLLISYTVFTDVSYAPDSIYII</sequence>
<evidence type="ECO:0000313" key="3">
    <source>
        <dbReference type="Proteomes" id="UP000030008"/>
    </source>
</evidence>
<dbReference type="SUPFAM" id="SSF47413">
    <property type="entry name" value="lambda repressor-like DNA-binding domains"/>
    <property type="match status" value="1"/>
</dbReference>
<dbReference type="InterPro" id="IPR010982">
    <property type="entry name" value="Lambda_DNA-bd_dom_sf"/>
</dbReference>
<comment type="caution">
    <text evidence="2">The sequence shown here is derived from an EMBL/GenBank/DDBJ whole genome shotgun (WGS) entry which is preliminary data.</text>
</comment>
<dbReference type="InterPro" id="IPR001387">
    <property type="entry name" value="Cro/C1-type_HTH"/>
</dbReference>
<evidence type="ECO:0000259" key="1">
    <source>
        <dbReference type="Pfam" id="PF01381"/>
    </source>
</evidence>
<dbReference type="Pfam" id="PF01381">
    <property type="entry name" value="HTH_3"/>
    <property type="match status" value="1"/>
</dbReference>
<dbReference type="Gene3D" id="1.10.260.40">
    <property type="entry name" value="lambda repressor-like DNA-binding domains"/>
    <property type="match status" value="1"/>
</dbReference>
<dbReference type="CDD" id="cd00093">
    <property type="entry name" value="HTH_XRE"/>
    <property type="match status" value="1"/>
</dbReference>
<organism evidence="2 3">
    <name type="scientific">Clostridium innocuum</name>
    <dbReference type="NCBI Taxonomy" id="1522"/>
    <lineage>
        <taxon>Bacteria</taxon>
        <taxon>Bacillati</taxon>
        <taxon>Bacillota</taxon>
        <taxon>Clostridia</taxon>
        <taxon>Eubacteriales</taxon>
        <taxon>Clostridiaceae</taxon>
        <taxon>Clostridium</taxon>
    </lineage>
</organism>
<dbReference type="AlphaFoldDB" id="A0A099I8M5"/>
<evidence type="ECO:0000313" key="2">
    <source>
        <dbReference type="EMBL" id="KGJ54060.1"/>
    </source>
</evidence>
<protein>
    <recommendedName>
        <fullName evidence="1">HTH cro/C1-type domain-containing protein</fullName>
    </recommendedName>
</protein>
<dbReference type="Proteomes" id="UP000030008">
    <property type="component" value="Unassembled WGS sequence"/>
</dbReference>
<dbReference type="GO" id="GO:0003677">
    <property type="term" value="F:DNA binding"/>
    <property type="evidence" value="ECO:0007669"/>
    <property type="project" value="InterPro"/>
</dbReference>
<reference evidence="2 3" key="1">
    <citation type="submission" date="2014-08" db="EMBL/GenBank/DDBJ databases">
        <title>Clostridium innocuum, an unnegligible vancomycin-resistant pathogen causing extra-intestinal infections.</title>
        <authorList>
            <person name="Feng Y."/>
            <person name="Chiu C.-H."/>
        </authorList>
    </citation>
    <scope>NUCLEOTIDE SEQUENCE [LARGE SCALE GENOMIC DNA]</scope>
    <source>
        <strain evidence="2 3">AN88</strain>
    </source>
</reference>
<dbReference type="RefSeq" id="WP_044904597.1">
    <property type="nucleotide sequence ID" value="NZ_JQIF01000023.1"/>
</dbReference>
<accession>A0A099I8M5</accession>
<proteinExistence type="predicted"/>
<feature type="domain" description="HTH cro/C1-type" evidence="1">
    <location>
        <begin position="62"/>
        <end position="98"/>
    </location>
</feature>
<gene>
    <name evidence="2" type="ORF">CIAN88_05820</name>
</gene>